<dbReference type="RefSeq" id="WP_146325784.1">
    <property type="nucleotide sequence ID" value="NZ_BAABLR010000044.1"/>
</dbReference>
<accession>A0A5C5TUH2</accession>
<dbReference type="InterPro" id="IPR012337">
    <property type="entry name" value="RNaseH-like_sf"/>
</dbReference>
<dbReference type="GO" id="GO:0006313">
    <property type="term" value="P:DNA transposition"/>
    <property type="evidence" value="ECO:0007669"/>
    <property type="project" value="InterPro"/>
</dbReference>
<feature type="domain" description="Transposase IS4-like" evidence="1">
    <location>
        <begin position="221"/>
        <end position="494"/>
    </location>
</feature>
<reference evidence="2 3" key="1">
    <citation type="submission" date="2019-08" db="EMBL/GenBank/DDBJ databases">
        <authorList>
            <person name="Lei W."/>
        </authorList>
    </citation>
    <scope>NUCLEOTIDE SEQUENCE [LARGE SCALE GENOMIC DNA]</scope>
    <source>
        <strain evidence="2 3">CCUG 58627</strain>
    </source>
</reference>
<gene>
    <name evidence="2" type="ORF">FRX94_13090</name>
</gene>
<dbReference type="AlphaFoldDB" id="A0A5C5TUH2"/>
<dbReference type="EMBL" id="VOHM01000059">
    <property type="protein sequence ID" value="TWT16845.1"/>
    <property type="molecule type" value="Genomic_DNA"/>
</dbReference>
<proteinExistence type="predicted"/>
<dbReference type="SUPFAM" id="SSF53098">
    <property type="entry name" value="Ribonuclease H-like"/>
    <property type="match status" value="1"/>
</dbReference>
<dbReference type="GO" id="GO:0003677">
    <property type="term" value="F:DNA binding"/>
    <property type="evidence" value="ECO:0007669"/>
    <property type="project" value="InterPro"/>
</dbReference>
<dbReference type="Proteomes" id="UP000320791">
    <property type="component" value="Unassembled WGS sequence"/>
</dbReference>
<evidence type="ECO:0000313" key="3">
    <source>
        <dbReference type="Proteomes" id="UP000320791"/>
    </source>
</evidence>
<dbReference type="InterPro" id="IPR047654">
    <property type="entry name" value="IS1634_transpos"/>
</dbReference>
<sequence length="554" mass="61882">MAYIKYSRTTSGGVSVQVVRKVRGRTVVLSHVGTAHDDLTLHALIDKAEEFMGLDAQMSLDIGIDVPVRARPSMVDISNYLESASDKQLELLVERGADSTVLRDPPRAQRAPVAESNFPASPRVISSPARLIWDVLAMVYQQLGFASLHDEAFMSTVIARVVKPTSKAQVPEVLASMGRCAPHENTIYNALKRCHERDYKKIISAKCHEYVRTNHQVTMVLYDVTTLYFETSKEDELRKIGMSKERRVDPQIVVGLITDNLGFPLHVDFFHGKTAETTTLIPMLEAYRNAHDLESLTVVADAAMLSATNLDELDAAGINYIVADRLKKAPHAVTISDDDMAAWSKKTDTYEIVETTKTMGKAGNAVTRRVVVGFSPKRYKYDTFTLQKQKEKAQATVAGKAATRLPRFVSRNKDTLRINESAFDKALALAGWKGYVTNLDKDQVAGSEVISLYHELHHIENAFRMAKTDLQARPIFHRTEDAIQAHLTIVLAALAMSKHIYLTCQITTPKLVATLSQYRHALVETGKHRYEIPPQLTPEIEEKINQLKNFKPGD</sequence>
<evidence type="ECO:0000259" key="1">
    <source>
        <dbReference type="Pfam" id="PF01609"/>
    </source>
</evidence>
<dbReference type="GO" id="GO:0004803">
    <property type="term" value="F:transposase activity"/>
    <property type="evidence" value="ECO:0007669"/>
    <property type="project" value="InterPro"/>
</dbReference>
<comment type="caution">
    <text evidence="2">The sequence shown here is derived from an EMBL/GenBank/DDBJ whole genome shotgun (WGS) entry which is preliminary data.</text>
</comment>
<evidence type="ECO:0000313" key="2">
    <source>
        <dbReference type="EMBL" id="TWT16845.1"/>
    </source>
</evidence>
<dbReference type="OrthoDB" id="3722616at2"/>
<organism evidence="2 3">
    <name type="scientific">Corynebacterium canis</name>
    <dbReference type="NCBI Taxonomy" id="679663"/>
    <lineage>
        <taxon>Bacteria</taxon>
        <taxon>Bacillati</taxon>
        <taxon>Actinomycetota</taxon>
        <taxon>Actinomycetes</taxon>
        <taxon>Mycobacteriales</taxon>
        <taxon>Corynebacteriaceae</taxon>
        <taxon>Corynebacterium</taxon>
    </lineage>
</organism>
<dbReference type="Pfam" id="PF01609">
    <property type="entry name" value="DDE_Tnp_1"/>
    <property type="match status" value="1"/>
</dbReference>
<name>A0A5C5TUH2_9CORY</name>
<protein>
    <submittedName>
        <fullName evidence="2">IS1634 family transposase</fullName>
    </submittedName>
</protein>
<keyword evidence="3" id="KW-1185">Reference proteome</keyword>
<dbReference type="InterPro" id="IPR002559">
    <property type="entry name" value="Transposase_11"/>
</dbReference>
<dbReference type="NCBIfam" id="NF033559">
    <property type="entry name" value="transpos_IS1634"/>
    <property type="match status" value="1"/>
</dbReference>